<keyword evidence="2" id="KW-0186">Copper</keyword>
<feature type="chain" id="PRO_5040901665" evidence="3">
    <location>
        <begin position="19"/>
        <end position="129"/>
    </location>
</feature>
<dbReference type="Proteomes" id="UP001139971">
    <property type="component" value="Unassembled WGS sequence"/>
</dbReference>
<dbReference type="RefSeq" id="WP_263542781.1">
    <property type="nucleotide sequence ID" value="NZ_JAOVZO020000003.1"/>
</dbReference>
<reference evidence="5" key="1">
    <citation type="submission" date="2023-02" db="EMBL/GenBank/DDBJ databases">
        <title>Tahibacter soli sp. nov. isolated from soil.</title>
        <authorList>
            <person name="Baek J.H."/>
            <person name="Lee J.K."/>
            <person name="Choi D.G."/>
            <person name="Jeon C.O."/>
        </authorList>
    </citation>
    <scope>NUCLEOTIDE SEQUENCE</scope>
    <source>
        <strain evidence="5">BL</strain>
    </source>
</reference>
<evidence type="ECO:0000256" key="2">
    <source>
        <dbReference type="ARBA" id="ARBA00023008"/>
    </source>
</evidence>
<name>A0A9X4BFQ5_9GAMM</name>
<keyword evidence="3" id="KW-0732">Signal</keyword>
<dbReference type="Pfam" id="PF00127">
    <property type="entry name" value="Copper-bind"/>
    <property type="match status" value="1"/>
</dbReference>
<accession>A0A9X4BFQ5</accession>
<keyword evidence="1" id="KW-0479">Metal-binding</keyword>
<proteinExistence type="predicted"/>
<evidence type="ECO:0000313" key="5">
    <source>
        <dbReference type="EMBL" id="MDC8011565.1"/>
    </source>
</evidence>
<dbReference type="InterPro" id="IPR000923">
    <property type="entry name" value="BlueCu_1"/>
</dbReference>
<dbReference type="GO" id="GO:0005507">
    <property type="term" value="F:copper ion binding"/>
    <property type="evidence" value="ECO:0007669"/>
    <property type="project" value="InterPro"/>
</dbReference>
<evidence type="ECO:0000259" key="4">
    <source>
        <dbReference type="Pfam" id="PF00127"/>
    </source>
</evidence>
<dbReference type="InterPro" id="IPR008972">
    <property type="entry name" value="Cupredoxin"/>
</dbReference>
<evidence type="ECO:0000256" key="3">
    <source>
        <dbReference type="SAM" id="SignalP"/>
    </source>
</evidence>
<keyword evidence="6" id="KW-1185">Reference proteome</keyword>
<evidence type="ECO:0000256" key="1">
    <source>
        <dbReference type="ARBA" id="ARBA00022723"/>
    </source>
</evidence>
<feature type="domain" description="Blue (type 1) copper" evidence="4">
    <location>
        <begin position="22"/>
        <end position="117"/>
    </location>
</feature>
<dbReference type="AlphaFoldDB" id="A0A9X4BFQ5"/>
<protein>
    <submittedName>
        <fullName evidence="5">Plastocyanin/azurin family copper-binding protein</fullName>
    </submittedName>
</protein>
<dbReference type="SUPFAM" id="SSF49503">
    <property type="entry name" value="Cupredoxins"/>
    <property type="match status" value="1"/>
</dbReference>
<dbReference type="EMBL" id="JAOVZO020000003">
    <property type="protein sequence ID" value="MDC8011565.1"/>
    <property type="molecule type" value="Genomic_DNA"/>
</dbReference>
<dbReference type="GO" id="GO:0009055">
    <property type="term" value="F:electron transfer activity"/>
    <property type="evidence" value="ECO:0007669"/>
    <property type="project" value="InterPro"/>
</dbReference>
<dbReference type="Gene3D" id="2.60.40.420">
    <property type="entry name" value="Cupredoxins - blue copper proteins"/>
    <property type="match status" value="1"/>
</dbReference>
<feature type="signal peptide" evidence="3">
    <location>
        <begin position="1"/>
        <end position="18"/>
    </location>
</feature>
<sequence>MRRCLWGMLALAAGPVDAALHVVIVGARGELVYEPATLTIRAGDSVRFVNVSGFHNVVADDASFRCANGCDGLGGNGSPSNAQWIATVVFGDPGTVGYYCEAHGAPGSGMVGTIVVESTPVALQSFDVE</sequence>
<evidence type="ECO:0000313" key="6">
    <source>
        <dbReference type="Proteomes" id="UP001139971"/>
    </source>
</evidence>
<organism evidence="5 6">
    <name type="scientific">Tahibacter soli</name>
    <dbReference type="NCBI Taxonomy" id="2983605"/>
    <lineage>
        <taxon>Bacteria</taxon>
        <taxon>Pseudomonadati</taxon>
        <taxon>Pseudomonadota</taxon>
        <taxon>Gammaproteobacteria</taxon>
        <taxon>Lysobacterales</taxon>
        <taxon>Rhodanobacteraceae</taxon>
        <taxon>Tahibacter</taxon>
    </lineage>
</organism>
<gene>
    <name evidence="5" type="ORF">OD750_003290</name>
</gene>
<comment type="caution">
    <text evidence="5">The sequence shown here is derived from an EMBL/GenBank/DDBJ whole genome shotgun (WGS) entry which is preliminary data.</text>
</comment>